<dbReference type="STRING" id="1555241.A0A4P9X2U5"/>
<evidence type="ECO:0000256" key="1">
    <source>
        <dbReference type="ARBA" id="ARBA00001964"/>
    </source>
</evidence>
<protein>
    <recommendedName>
        <fullName evidence="10">Pyruvate dehydrogenase E1 component subunit beta</fullName>
        <ecNumber evidence="10">1.2.4.1</ecNumber>
    </recommendedName>
</protein>
<dbReference type="Gene3D" id="3.40.50.970">
    <property type="match status" value="1"/>
</dbReference>
<dbReference type="Pfam" id="PF02779">
    <property type="entry name" value="Transket_pyr"/>
    <property type="match status" value="1"/>
</dbReference>
<dbReference type="EC" id="1.2.4.1" evidence="10"/>
<keyword evidence="15" id="KW-1185">Reference proteome</keyword>
<evidence type="ECO:0000256" key="3">
    <source>
        <dbReference type="ARBA" id="ARBA00022723"/>
    </source>
</evidence>
<comment type="subcellular location">
    <subcellularLocation>
        <location evidence="2">Mitochondrion</location>
    </subcellularLocation>
</comment>
<keyword evidence="8" id="KW-0496">Mitochondrion</keyword>
<dbReference type="Proteomes" id="UP000268535">
    <property type="component" value="Unassembled WGS sequence"/>
</dbReference>
<dbReference type="SMART" id="SM00861">
    <property type="entry name" value="Transket_pyr"/>
    <property type="match status" value="1"/>
</dbReference>
<keyword evidence="9 10" id="KW-0670">Pyruvate</keyword>
<dbReference type="FunFam" id="3.40.50.970:FF:000006">
    <property type="entry name" value="Pyruvate dehydrogenase E1 component subunit beta"/>
    <property type="match status" value="1"/>
</dbReference>
<evidence type="ECO:0000313" key="12">
    <source>
        <dbReference type="EMBL" id="RKO96974.1"/>
    </source>
</evidence>
<evidence type="ECO:0000256" key="5">
    <source>
        <dbReference type="ARBA" id="ARBA00022958"/>
    </source>
</evidence>
<sequence length="380" mass="40496">MPVFSSCARFGAGAAAAARRSALPAAVRPFARARVVAAQAAYSSGPNADVTHSLTVRDALNQAHVEEMERDERVFLLGEEVAMYNGAYKVSRGLLDRFGDKRVIDTPITEMGFAGLATGAALAGLRPICEFMTFNFAMQAIDQIVNSAAKTKYMSGGTVECSIVFRGPNGAAAGVGAQHSQDFGPWYGSIPGLKVVAPWNAADAKGLLKAAIRDPNPVCFLENEILYGQSFDVAPEVLDKDYVLPIGKAHVEREGTDVTLVGISRSVGTCMEAAEELAKEGISAEVINLRSFRPLDIDTVVASLKKTRHVVTVDASWPMYGLGSEIAAQIMESEGFDYLDAPVLRVTGADIPTPYAANLEGLSFPVAKNVINTVHRSLNL</sequence>
<dbReference type="OrthoDB" id="10266385at2759"/>
<reference evidence="14 15" key="1">
    <citation type="journal article" date="2018" name="Nat. Microbiol.">
        <title>Leveraging single-cell genomics to expand the fungal tree of life.</title>
        <authorList>
            <person name="Ahrendt S.R."/>
            <person name="Quandt C.A."/>
            <person name="Ciobanu D."/>
            <person name="Clum A."/>
            <person name="Salamov A."/>
            <person name="Andreopoulos B."/>
            <person name="Cheng J.F."/>
            <person name="Woyke T."/>
            <person name="Pelin A."/>
            <person name="Henrissat B."/>
            <person name="Reynolds N.K."/>
            <person name="Benny G.L."/>
            <person name="Smith M.E."/>
            <person name="James T.Y."/>
            <person name="Grigoriev I.V."/>
        </authorList>
    </citation>
    <scope>NUCLEOTIDE SEQUENCE [LARGE SCALE GENOMIC DNA]</scope>
    <source>
        <strain evidence="14 15">ATCC 52028</strain>
    </source>
</reference>
<dbReference type="NCBIfam" id="NF008854">
    <property type="entry name" value="PRK11892.1"/>
    <property type="match status" value="1"/>
</dbReference>
<dbReference type="SUPFAM" id="SSF52518">
    <property type="entry name" value="Thiamin diphosphate-binding fold (THDP-binding)"/>
    <property type="match status" value="1"/>
</dbReference>
<feature type="domain" description="Transketolase-like pyrimidine-binding" evidence="11">
    <location>
        <begin position="54"/>
        <end position="229"/>
    </location>
</feature>
<evidence type="ECO:0000256" key="4">
    <source>
        <dbReference type="ARBA" id="ARBA00022946"/>
    </source>
</evidence>
<dbReference type="PANTHER" id="PTHR11624">
    <property type="entry name" value="DEHYDROGENASE RELATED"/>
    <property type="match status" value="1"/>
</dbReference>
<keyword evidence="4" id="KW-0809">Transit peptide</keyword>
<dbReference type="PANTHER" id="PTHR11624:SF96">
    <property type="entry name" value="PYRUVATE DEHYDROGENASE E1 COMPONENT SUBUNIT BETA, MITOCHONDRIAL"/>
    <property type="match status" value="1"/>
</dbReference>
<dbReference type="Pfam" id="PF02780">
    <property type="entry name" value="Transketolase_C"/>
    <property type="match status" value="1"/>
</dbReference>
<evidence type="ECO:0000259" key="11">
    <source>
        <dbReference type="SMART" id="SM00861"/>
    </source>
</evidence>
<keyword evidence="6 10" id="KW-0560">Oxidoreductase</keyword>
<comment type="catalytic activity">
    <reaction evidence="10">
        <text>N(6)-[(R)-lipoyl]-L-lysyl-[protein] + pyruvate + H(+) = N(6)-[(R)-S(8)-acetyldihydrolipoyl]-L-lysyl-[protein] + CO2</text>
        <dbReference type="Rhea" id="RHEA:19189"/>
        <dbReference type="Rhea" id="RHEA-COMP:10474"/>
        <dbReference type="Rhea" id="RHEA-COMP:10478"/>
        <dbReference type="ChEBI" id="CHEBI:15361"/>
        <dbReference type="ChEBI" id="CHEBI:15378"/>
        <dbReference type="ChEBI" id="CHEBI:16526"/>
        <dbReference type="ChEBI" id="CHEBI:83099"/>
        <dbReference type="ChEBI" id="CHEBI:83111"/>
        <dbReference type="EC" id="1.2.4.1"/>
    </reaction>
</comment>
<evidence type="ECO:0000256" key="7">
    <source>
        <dbReference type="ARBA" id="ARBA00023052"/>
    </source>
</evidence>
<dbReference type="InterPro" id="IPR005475">
    <property type="entry name" value="Transketolase-like_Pyr-bd"/>
</dbReference>
<keyword evidence="7 10" id="KW-0786">Thiamine pyrophosphate</keyword>
<dbReference type="AlphaFoldDB" id="A0A4P9X2U5"/>
<dbReference type="Proteomes" id="UP000274922">
    <property type="component" value="Unassembled WGS sequence"/>
</dbReference>
<dbReference type="GO" id="GO:0005739">
    <property type="term" value="C:mitochondrion"/>
    <property type="evidence" value="ECO:0007669"/>
    <property type="project" value="UniProtKB-SubCell"/>
</dbReference>
<dbReference type="InterPro" id="IPR033248">
    <property type="entry name" value="Transketolase_C"/>
</dbReference>
<evidence type="ECO:0000256" key="6">
    <source>
        <dbReference type="ARBA" id="ARBA00023002"/>
    </source>
</evidence>
<reference evidence="13" key="2">
    <citation type="submission" date="2018-04" db="EMBL/GenBank/DDBJ databases">
        <title>Leveraging single-cell genomics to expand the Fungal Tree of Life.</title>
        <authorList>
            <consortium name="DOE Joint Genome Institute"/>
            <person name="Ahrendt S.R."/>
            <person name="Quandt C.A."/>
            <person name="Ciobanu D."/>
            <person name="Clum A."/>
            <person name="Salamov A."/>
            <person name="Andreopoulos B."/>
            <person name="Cheng J.-F."/>
            <person name="Woyke T."/>
            <person name="Pelin A."/>
            <person name="Henrissat B."/>
            <person name="Benny G.L."/>
            <person name="Smith M.E."/>
            <person name="James T.Y."/>
            <person name="Grigoriev I.V."/>
        </authorList>
    </citation>
    <scope>NUCLEOTIDE SEQUENCE</scope>
    <source>
        <strain evidence="13">ATCC 52028</strain>
    </source>
</reference>
<dbReference type="InterPro" id="IPR029061">
    <property type="entry name" value="THDP-binding"/>
</dbReference>
<dbReference type="NCBIfam" id="NF006667">
    <property type="entry name" value="PRK09212.1"/>
    <property type="match status" value="1"/>
</dbReference>
<dbReference type="EMBL" id="ML014323">
    <property type="protein sequence ID" value="RKO99076.1"/>
    <property type="molecule type" value="Genomic_DNA"/>
</dbReference>
<evidence type="ECO:0000256" key="8">
    <source>
        <dbReference type="ARBA" id="ARBA00023128"/>
    </source>
</evidence>
<evidence type="ECO:0000313" key="14">
    <source>
        <dbReference type="Proteomes" id="UP000268535"/>
    </source>
</evidence>
<accession>A0A4P9X2U5</accession>
<dbReference type="CDD" id="cd07036">
    <property type="entry name" value="TPP_PYR_E1-PDHc-beta_like"/>
    <property type="match status" value="1"/>
</dbReference>
<dbReference type="GO" id="GO:0006086">
    <property type="term" value="P:pyruvate decarboxylation to acetyl-CoA"/>
    <property type="evidence" value="ECO:0007669"/>
    <property type="project" value="InterPro"/>
</dbReference>
<keyword evidence="5" id="KW-0630">Potassium</keyword>
<dbReference type="GO" id="GO:0004739">
    <property type="term" value="F:pyruvate dehydrogenase (acetyl-transferring) activity"/>
    <property type="evidence" value="ECO:0007669"/>
    <property type="project" value="UniProtKB-UniRule"/>
</dbReference>
<name>A0A4P9X2U5_9FUNG</name>
<dbReference type="GO" id="GO:0046872">
    <property type="term" value="F:metal ion binding"/>
    <property type="evidence" value="ECO:0007669"/>
    <property type="project" value="UniProtKB-KW"/>
</dbReference>
<comment type="function">
    <text evidence="10">The pyruvate dehydrogenase complex catalyzes the overall conversion of pyruvate to acetyl-CoA and CO2.</text>
</comment>
<keyword evidence="3" id="KW-0479">Metal-binding</keyword>
<evidence type="ECO:0000313" key="15">
    <source>
        <dbReference type="Proteomes" id="UP000274922"/>
    </source>
</evidence>
<comment type="cofactor">
    <cofactor evidence="1 10">
        <name>thiamine diphosphate</name>
        <dbReference type="ChEBI" id="CHEBI:58937"/>
    </cofactor>
</comment>
<dbReference type="InterPro" id="IPR027110">
    <property type="entry name" value="PDHB_mito-type"/>
</dbReference>
<reference evidence="12" key="3">
    <citation type="submission" date="2018-08" db="EMBL/GenBank/DDBJ databases">
        <title>Leveraging single-cell genomics to expand the Fungal Tree of Life.</title>
        <authorList>
            <consortium name="DOE Joint Genome Institute"/>
            <person name="Ahrendt S.R."/>
            <person name="Quandt C.A."/>
            <person name="Ciobanu D."/>
            <person name="Clum A."/>
            <person name="Salamov A."/>
            <person name="Andreopoulos B."/>
            <person name="Cheng J.-F."/>
            <person name="Woyke T."/>
            <person name="Pelin A."/>
            <person name="Henrissat B."/>
            <person name="Reynolds N."/>
            <person name="Benny G.L."/>
            <person name="Smith M.E."/>
            <person name="James T.Y."/>
            <person name="Grigoriev I.V."/>
        </authorList>
    </citation>
    <scope>NUCLEOTIDE SEQUENCE</scope>
    <source>
        <strain evidence="12">ATCC 52028</strain>
    </source>
</reference>
<dbReference type="InterPro" id="IPR009014">
    <property type="entry name" value="Transketo_C/PFOR_II"/>
</dbReference>
<gene>
    <name evidence="12" type="ORF">CAUPRSCDRAFT_7220</name>
    <name evidence="13" type="ORF">CXG81DRAFT_15051</name>
</gene>
<evidence type="ECO:0000256" key="10">
    <source>
        <dbReference type="RuleBase" id="RU364074"/>
    </source>
</evidence>
<evidence type="ECO:0000256" key="2">
    <source>
        <dbReference type="ARBA" id="ARBA00004173"/>
    </source>
</evidence>
<dbReference type="EMBL" id="ML009486">
    <property type="protein sequence ID" value="RKO96974.1"/>
    <property type="molecule type" value="Genomic_DNA"/>
</dbReference>
<organism evidence="13 15">
    <name type="scientific">Caulochytrium protostelioides</name>
    <dbReference type="NCBI Taxonomy" id="1555241"/>
    <lineage>
        <taxon>Eukaryota</taxon>
        <taxon>Fungi</taxon>
        <taxon>Fungi incertae sedis</taxon>
        <taxon>Chytridiomycota</taxon>
        <taxon>Chytridiomycota incertae sedis</taxon>
        <taxon>Chytridiomycetes</taxon>
        <taxon>Caulochytriales</taxon>
        <taxon>Caulochytriaceae</taxon>
        <taxon>Caulochytrium</taxon>
    </lineage>
</organism>
<dbReference type="SUPFAM" id="SSF52922">
    <property type="entry name" value="TK C-terminal domain-like"/>
    <property type="match status" value="1"/>
</dbReference>
<proteinExistence type="predicted"/>
<dbReference type="FunFam" id="3.40.50.920:FF:000001">
    <property type="entry name" value="Pyruvate dehydrogenase E1 beta subunit"/>
    <property type="match status" value="1"/>
</dbReference>
<dbReference type="Gene3D" id="3.40.50.920">
    <property type="match status" value="1"/>
</dbReference>
<evidence type="ECO:0000313" key="13">
    <source>
        <dbReference type="EMBL" id="RKO99076.1"/>
    </source>
</evidence>
<evidence type="ECO:0000256" key="9">
    <source>
        <dbReference type="ARBA" id="ARBA00023317"/>
    </source>
</evidence>